<evidence type="ECO:0000313" key="3">
    <source>
        <dbReference type="Proteomes" id="UP000054217"/>
    </source>
</evidence>
<dbReference type="HOGENOM" id="CLU_1826042_0_0_1"/>
<sequence length="141" mass="15476">MSAKPKIPISCANLEVNPSEERAIEKILSASAMDRVVLIQGPPGTGRTTVITAAVTSIISFPAASSRTIWIAAQSNVAAKNIAEKFAKMGFYDFVSKEFHFDWHEHLYEKLESCLIRSETFSREGVARPDNFTGLKSSCAH</sequence>
<dbReference type="Gene3D" id="3.40.50.300">
    <property type="entry name" value="P-loop containing nucleotide triphosphate hydrolases"/>
    <property type="match status" value="1"/>
</dbReference>
<dbReference type="InterPro" id="IPR027417">
    <property type="entry name" value="P-loop_NTPase"/>
</dbReference>
<reference evidence="2 3" key="1">
    <citation type="submission" date="2014-04" db="EMBL/GenBank/DDBJ databases">
        <authorList>
            <consortium name="DOE Joint Genome Institute"/>
            <person name="Kuo A."/>
            <person name="Kohler A."/>
            <person name="Costa M.D."/>
            <person name="Nagy L.G."/>
            <person name="Floudas D."/>
            <person name="Copeland A."/>
            <person name="Barry K.W."/>
            <person name="Cichocki N."/>
            <person name="Veneault-Fourrey C."/>
            <person name="LaButti K."/>
            <person name="Lindquist E.A."/>
            <person name="Lipzen A."/>
            <person name="Lundell T."/>
            <person name="Morin E."/>
            <person name="Murat C."/>
            <person name="Sun H."/>
            <person name="Tunlid A."/>
            <person name="Henrissat B."/>
            <person name="Grigoriev I.V."/>
            <person name="Hibbett D.S."/>
            <person name="Martin F."/>
            <person name="Nordberg H.P."/>
            <person name="Cantor M.N."/>
            <person name="Hua S.X."/>
        </authorList>
    </citation>
    <scope>NUCLEOTIDE SEQUENCE [LARGE SCALE GENOMIC DNA]</scope>
    <source>
        <strain evidence="2 3">Marx 270</strain>
    </source>
</reference>
<gene>
    <name evidence="2" type="ORF">M404DRAFT_18056</name>
</gene>
<dbReference type="AlphaFoldDB" id="A0A0C3PLT8"/>
<dbReference type="OrthoDB" id="6513042at2759"/>
<dbReference type="InParanoid" id="A0A0C3PLT8"/>
<evidence type="ECO:0000313" key="2">
    <source>
        <dbReference type="EMBL" id="KIO15265.1"/>
    </source>
</evidence>
<dbReference type="InterPro" id="IPR050534">
    <property type="entry name" value="Coronavir_polyprotein_1ab"/>
</dbReference>
<dbReference type="PANTHER" id="PTHR43788">
    <property type="entry name" value="DNA2/NAM7 HELICASE FAMILY MEMBER"/>
    <property type="match status" value="1"/>
</dbReference>
<dbReference type="GO" id="GO:0004386">
    <property type="term" value="F:helicase activity"/>
    <property type="evidence" value="ECO:0007669"/>
    <property type="project" value="InterPro"/>
</dbReference>
<organism evidence="2 3">
    <name type="scientific">Pisolithus tinctorius Marx 270</name>
    <dbReference type="NCBI Taxonomy" id="870435"/>
    <lineage>
        <taxon>Eukaryota</taxon>
        <taxon>Fungi</taxon>
        <taxon>Dikarya</taxon>
        <taxon>Basidiomycota</taxon>
        <taxon>Agaricomycotina</taxon>
        <taxon>Agaricomycetes</taxon>
        <taxon>Agaricomycetidae</taxon>
        <taxon>Boletales</taxon>
        <taxon>Sclerodermatineae</taxon>
        <taxon>Pisolithaceae</taxon>
        <taxon>Pisolithus</taxon>
    </lineage>
</organism>
<feature type="domain" description="DNA2/NAM7 helicase helicase" evidence="1">
    <location>
        <begin position="16"/>
        <end position="88"/>
    </location>
</feature>
<evidence type="ECO:0000259" key="1">
    <source>
        <dbReference type="Pfam" id="PF13086"/>
    </source>
</evidence>
<dbReference type="InterPro" id="IPR041677">
    <property type="entry name" value="DNA2/NAM7_AAA_11"/>
</dbReference>
<keyword evidence="3" id="KW-1185">Reference proteome</keyword>
<dbReference type="Proteomes" id="UP000054217">
    <property type="component" value="Unassembled WGS sequence"/>
</dbReference>
<dbReference type="Pfam" id="PF13086">
    <property type="entry name" value="AAA_11"/>
    <property type="match status" value="1"/>
</dbReference>
<accession>A0A0C3PLT8</accession>
<dbReference type="STRING" id="870435.A0A0C3PLT8"/>
<name>A0A0C3PLT8_PISTI</name>
<protein>
    <recommendedName>
        <fullName evidence="1">DNA2/NAM7 helicase helicase domain-containing protein</fullName>
    </recommendedName>
</protein>
<dbReference type="EMBL" id="KN831944">
    <property type="protein sequence ID" value="KIO15265.1"/>
    <property type="molecule type" value="Genomic_DNA"/>
</dbReference>
<reference evidence="3" key="2">
    <citation type="submission" date="2015-01" db="EMBL/GenBank/DDBJ databases">
        <title>Evolutionary Origins and Diversification of the Mycorrhizal Mutualists.</title>
        <authorList>
            <consortium name="DOE Joint Genome Institute"/>
            <consortium name="Mycorrhizal Genomics Consortium"/>
            <person name="Kohler A."/>
            <person name="Kuo A."/>
            <person name="Nagy L.G."/>
            <person name="Floudas D."/>
            <person name="Copeland A."/>
            <person name="Barry K.W."/>
            <person name="Cichocki N."/>
            <person name="Veneault-Fourrey C."/>
            <person name="LaButti K."/>
            <person name="Lindquist E.A."/>
            <person name="Lipzen A."/>
            <person name="Lundell T."/>
            <person name="Morin E."/>
            <person name="Murat C."/>
            <person name="Riley R."/>
            <person name="Ohm R."/>
            <person name="Sun H."/>
            <person name="Tunlid A."/>
            <person name="Henrissat B."/>
            <person name="Grigoriev I.V."/>
            <person name="Hibbett D.S."/>
            <person name="Martin F."/>
        </authorList>
    </citation>
    <scope>NUCLEOTIDE SEQUENCE [LARGE SCALE GENOMIC DNA]</scope>
    <source>
        <strain evidence="3">Marx 270</strain>
    </source>
</reference>
<proteinExistence type="predicted"/>
<dbReference type="SUPFAM" id="SSF52540">
    <property type="entry name" value="P-loop containing nucleoside triphosphate hydrolases"/>
    <property type="match status" value="1"/>
</dbReference>